<keyword evidence="4" id="KW-0808">Transferase</keyword>
<keyword evidence="11" id="KW-0436">Ligase</keyword>
<dbReference type="OrthoDB" id="8068875at2759"/>
<feature type="domain" description="HECT" evidence="10">
    <location>
        <begin position="1363"/>
        <end position="1953"/>
    </location>
</feature>
<dbReference type="EMBL" id="LT635620">
    <property type="protein sequence ID" value="VUZ95860.1"/>
    <property type="molecule type" value="Genomic_DNA"/>
</dbReference>
<evidence type="ECO:0000256" key="7">
    <source>
        <dbReference type="SAM" id="Coils"/>
    </source>
</evidence>
<dbReference type="InterPro" id="IPR000569">
    <property type="entry name" value="HECT_dom"/>
</dbReference>
<keyword evidence="9" id="KW-0472">Membrane</keyword>
<gene>
    <name evidence="11" type="ORF">PVP01_0920000</name>
</gene>
<dbReference type="Gene3D" id="3.30.2160.10">
    <property type="entry name" value="Hect, E3 ligase catalytic domain"/>
    <property type="match status" value="1"/>
</dbReference>
<dbReference type="EC" id="2.3.2.26" evidence="3"/>
<dbReference type="SMART" id="SM00119">
    <property type="entry name" value="HECTc"/>
    <property type="match status" value="1"/>
</dbReference>
<dbReference type="PANTHER" id="PTHR45700">
    <property type="entry name" value="UBIQUITIN-PROTEIN LIGASE E3C"/>
    <property type="match status" value="1"/>
</dbReference>
<keyword evidence="7" id="KW-0175">Coiled coil</keyword>
<organism evidence="11 12">
    <name type="scientific">Plasmodium vivax</name>
    <name type="common">malaria parasite P. vivax</name>
    <dbReference type="NCBI Taxonomy" id="5855"/>
    <lineage>
        <taxon>Eukaryota</taxon>
        <taxon>Sar</taxon>
        <taxon>Alveolata</taxon>
        <taxon>Apicomplexa</taxon>
        <taxon>Aconoidasida</taxon>
        <taxon>Haemosporida</taxon>
        <taxon>Plasmodiidae</taxon>
        <taxon>Plasmodium</taxon>
        <taxon>Plasmodium (Plasmodium)</taxon>
    </lineage>
</organism>
<feature type="coiled-coil region" evidence="7">
    <location>
        <begin position="1019"/>
        <end position="1046"/>
    </location>
</feature>
<dbReference type="SUPFAM" id="SSF56204">
    <property type="entry name" value="Hect, E3 ligase catalytic domain"/>
    <property type="match status" value="1"/>
</dbReference>
<dbReference type="FunFam" id="3.90.1750.10:FF:000026">
    <property type="entry name" value="E3 ubiquitin-protein ligase HACE1"/>
    <property type="match status" value="1"/>
</dbReference>
<dbReference type="GO" id="GO:0061630">
    <property type="term" value="F:ubiquitin protein ligase activity"/>
    <property type="evidence" value="ECO:0007669"/>
    <property type="project" value="UniProtKB-EC"/>
</dbReference>
<evidence type="ECO:0000259" key="10">
    <source>
        <dbReference type="PROSITE" id="PS50237"/>
    </source>
</evidence>
<keyword evidence="9" id="KW-1133">Transmembrane helix</keyword>
<keyword evidence="9" id="KW-0812">Transmembrane</keyword>
<feature type="transmembrane region" description="Helical" evidence="9">
    <location>
        <begin position="959"/>
        <end position="980"/>
    </location>
</feature>
<comment type="catalytic activity">
    <reaction evidence="1">
        <text>S-ubiquitinyl-[E2 ubiquitin-conjugating enzyme]-L-cysteine + [acceptor protein]-L-lysine = [E2 ubiquitin-conjugating enzyme]-L-cysteine + N(6)-ubiquitinyl-[acceptor protein]-L-lysine.</text>
        <dbReference type="EC" id="2.3.2.26"/>
    </reaction>
</comment>
<feature type="compositionally biased region" description="Basic and acidic residues" evidence="8">
    <location>
        <begin position="560"/>
        <end position="589"/>
    </location>
</feature>
<evidence type="ECO:0000256" key="6">
    <source>
        <dbReference type="PROSITE-ProRule" id="PRU00104"/>
    </source>
</evidence>
<dbReference type="Proteomes" id="UP000220605">
    <property type="component" value="Chromosome 9"/>
</dbReference>
<feature type="compositionally biased region" description="Polar residues" evidence="8">
    <location>
        <begin position="823"/>
        <end position="834"/>
    </location>
</feature>
<dbReference type="GO" id="GO:0016874">
    <property type="term" value="F:ligase activity"/>
    <property type="evidence" value="ECO:0007669"/>
    <property type="project" value="UniProtKB-KW"/>
</dbReference>
<dbReference type="Gene3D" id="3.90.1750.10">
    <property type="entry name" value="Hect, E3 ligase catalytic domains"/>
    <property type="match status" value="1"/>
</dbReference>
<evidence type="ECO:0000256" key="2">
    <source>
        <dbReference type="ARBA" id="ARBA00004906"/>
    </source>
</evidence>
<dbReference type="FunFam" id="3.30.2410.10:FF:000003">
    <property type="entry name" value="probable E3 ubiquitin-protein ligase HERC4 isoform X1"/>
    <property type="match status" value="1"/>
</dbReference>
<feature type="active site" description="Glycyl thioester intermediate" evidence="6">
    <location>
        <position position="1921"/>
    </location>
</feature>
<dbReference type="InterPro" id="IPR044611">
    <property type="entry name" value="E3A/B/C-like"/>
</dbReference>
<feature type="region of interest" description="Disordered" evidence="8">
    <location>
        <begin position="548"/>
        <end position="593"/>
    </location>
</feature>
<dbReference type="GO" id="GO:0000209">
    <property type="term" value="P:protein polyubiquitination"/>
    <property type="evidence" value="ECO:0007669"/>
    <property type="project" value="InterPro"/>
</dbReference>
<dbReference type="PROSITE" id="PS50237">
    <property type="entry name" value="HECT"/>
    <property type="match status" value="1"/>
</dbReference>
<evidence type="ECO:0000313" key="12">
    <source>
        <dbReference type="Proteomes" id="UP000220605"/>
    </source>
</evidence>
<dbReference type="VEuPathDB" id="PlasmoDB:PVPAM_090024200"/>
<proteinExistence type="predicted"/>
<keyword evidence="5 6" id="KW-0833">Ubl conjugation pathway</keyword>
<sequence length="1953" mass="217533">MFNGESKNRKINLSGKKHVILNKDLFIERAKKEKEIHVNLTRRKNAFNVIGSYVSYKKCIEKRRNEIETFIGKRISDVTLLQNLVAPDVYERALRICLYEFSVSSTFLYSSRSCYYHYKGMNFDSLYPPVKHLLDVLKLYGKVGQLEESISLREGRAQNDAGDSTQGEANESGEASKKKEVTHVRNKFLYRHKKEIEILLNHLDVLLGGYTLYGENIYGECHLGARNVRWCRGHLLSGSEVGRGSQGGLSPSVDAQPRRYSNGEALRTQEKQEKRQKRHTPQTHHIYHMYNFILSKPFCAHMEKEMNSREEKTQESTPRKDKALLKSLHKISDYILLTMDGVIYVLRRLLLWYEPKQIAKCSSTKLLIYLCDLTYIFLFSLKMKGKEVKQESVEEVKGKVHLLLQFVCICVDQLKDCHSLYIAFFKYPIFDIFSTPIDVKKELGVLKLLLLKIVNRTYGRHDEDLMQELVYSNENLPLHLDMCHLFNHASFDRKNISGVNLFKNTLLFAHANEALVRDNVLSILLEAYLFLPLRYHPYVYRVAGGAGEEGEEVDGMDGGAQRDGRTDTAADADEQRDRAPPSSTKKELSQTEDFTGKKRLASVGGVAWEQLTPNKKKELQTDGGKKPNGGLSHMGFYYSRGVVDSLIRICKRGGFKRLDALLFFLLPFRTIHKSIVHRYRNYYEFLKNVSKGGCATGGGRNDFGARRSARGGTAIGGTAIGGTAIGGTAIGGTAIGGTAIGGTAIGGTAFGGTPFGESRGEEGAAPGQLLGEGAGPAWSGQSWSGPGWSGPAWNGPGWSGPAWNGPGWSGPAWSSSPYGLTPQMKQPSKDQPAQKTARRAPKRSSLFSLKNLIRAKGKRGRRPCDGDLLNNDIILKVKKILIEHEMHIYLVREVYLLWYNNYKANDTIFFKYVCAFPYFDHTVVSIYISSLCFLLHYYIVANLFVNLIDIRGFKLRKSFMASGAFKKVCKLLLMCLWVVLKKSMYSINCEVVNRLAFEERGGAGRDGEGGGDDTELEDFTEAINEEDQYNDEDEQYERELNRREERAIEEIEGAGPHVSGVSGVSGVTNGVEPLRCFEEIPLALGASEEPLYRSSDANLLNCNAEDLLDALDSLSAGESSSTGRVYPSSSHHLMSRGMHFAVCETYDGIGIANTSSLSGSLKSSVHGNRGEDASAIISTLINYLLYNRDRRGLNFVLPLLLKKLHKVNGYVHLFEEEFFVIKETSNLLRNRFNILGDQNNSNTIGPGTVSIMSGIGGVGGVGGVSGSTGGSHYDAESHLFIDKNDAYLNYNIKHVNELANYLLRFTPFTLPFDDRILIFYNNRNKSKESIRDDSRFNFADVKHHFVRRTHLVEDAFILLHMLDSTQVKQNIRVAFIDQSGNEEIGIDGGGLFKEFMILLCREILHAKFFLFDYVHNGTLYPQRFHSNDNLNLYTFAGKVIGKAIYERILIESVFNDVFLSFLLCDDLDLDVDVAINDLYFIDQHVFNSLLYIQNTPHVESLALTFCIYERKKPGVRDVRKYEDIISYFQALGRKLSGGRGITAGSGSMGGSGGVGGARWVGGSGGISGMGGTGWGGNTGWVGGNGWVGGSGGMGNARAIRGNVVRRVFAQSRGAAPDAENANNINSFFNIIDNLDALIHTLDRNLSSLSPGPLEEHVPEVNATERYRGATYHLDAPLVQLLLRHNEVDLDPAPNGVLLGEDGEVLRYPLRSGDFDSEEGPEAARGGDPPEGGRGSLAVASIDHPDAANRDNIAAANRDNLAGASAEDLECIDLIENGRNIPVDDSNKKLYIKLYINYKFKKMVQKKTQAFLKGLSELIPTKWLKLFNAHELKTLISGNDKCFDVDDLRRNVVYGGGYNANSETVLNLFHILKTFSPKEKSLFLMFVTSCSRSPLLGFQELHPKFCIYRVVDHTRLPTASTCVNLLKLPDYASREILHRNLLTAISGTQGFDLS</sequence>
<protein>
    <recommendedName>
        <fullName evidence="3">HECT-type E3 ubiquitin transferase</fullName>
        <ecNumber evidence="3">2.3.2.26</ecNumber>
    </recommendedName>
</protein>
<feature type="region of interest" description="Disordered" evidence="8">
    <location>
        <begin position="240"/>
        <end position="281"/>
    </location>
</feature>
<feature type="transmembrane region" description="Helical" evidence="9">
    <location>
        <begin position="924"/>
        <end position="947"/>
    </location>
</feature>
<reference evidence="12" key="1">
    <citation type="submission" date="2016-07" db="EMBL/GenBank/DDBJ databases">
        <authorList>
            <consortium name="Pathogen Informatics"/>
        </authorList>
    </citation>
    <scope>NUCLEOTIDE SEQUENCE [LARGE SCALE GENOMIC DNA]</scope>
</reference>
<feature type="compositionally biased region" description="Low complexity" evidence="8">
    <location>
        <begin position="775"/>
        <end position="817"/>
    </location>
</feature>
<evidence type="ECO:0000256" key="9">
    <source>
        <dbReference type="SAM" id="Phobius"/>
    </source>
</evidence>
<dbReference type="Gene3D" id="3.30.2410.10">
    <property type="entry name" value="Hect, E3 ligase catalytic domain"/>
    <property type="match status" value="1"/>
</dbReference>
<dbReference type="Pfam" id="PF00632">
    <property type="entry name" value="HECT"/>
    <property type="match status" value="1"/>
</dbReference>
<dbReference type="InterPro" id="IPR035983">
    <property type="entry name" value="Hect_E3_ubiquitin_ligase"/>
</dbReference>
<comment type="pathway">
    <text evidence="2">Protein modification; protein ubiquitination.</text>
</comment>
<evidence type="ECO:0000256" key="3">
    <source>
        <dbReference type="ARBA" id="ARBA00012485"/>
    </source>
</evidence>
<dbReference type="GO" id="GO:0006511">
    <property type="term" value="P:ubiquitin-dependent protein catabolic process"/>
    <property type="evidence" value="ECO:0007669"/>
    <property type="project" value="TreeGrafter"/>
</dbReference>
<feature type="region of interest" description="Disordered" evidence="8">
    <location>
        <begin position="1710"/>
        <end position="1737"/>
    </location>
</feature>
<evidence type="ECO:0000256" key="4">
    <source>
        <dbReference type="ARBA" id="ARBA00022679"/>
    </source>
</evidence>
<accession>A0A564ZVM5</accession>
<evidence type="ECO:0000256" key="5">
    <source>
        <dbReference type="ARBA" id="ARBA00022786"/>
    </source>
</evidence>
<evidence type="ECO:0000256" key="8">
    <source>
        <dbReference type="SAM" id="MobiDB-lite"/>
    </source>
</evidence>
<name>A0A564ZVM5_PLAVI</name>
<dbReference type="PANTHER" id="PTHR45700:SF2">
    <property type="entry name" value="UBIQUITIN-PROTEIN LIGASE E3C"/>
    <property type="match status" value="1"/>
</dbReference>
<dbReference type="VEuPathDB" id="PlasmoDB:PVW1_090024600"/>
<feature type="region of interest" description="Disordered" evidence="8">
    <location>
        <begin position="751"/>
        <end position="842"/>
    </location>
</feature>
<evidence type="ECO:0000313" key="11">
    <source>
        <dbReference type="EMBL" id="VUZ95860.1"/>
    </source>
</evidence>
<evidence type="ECO:0000256" key="1">
    <source>
        <dbReference type="ARBA" id="ARBA00000885"/>
    </source>
</evidence>
<dbReference type="VEuPathDB" id="PlasmoDB:PVX_091605"/>
<dbReference type="VEuPathDB" id="PlasmoDB:PVP01_0920000"/>
<feature type="region of interest" description="Disordered" evidence="8">
    <location>
        <begin position="154"/>
        <end position="179"/>
    </location>
</feature>